<feature type="binding site" evidence="1">
    <location>
        <position position="18"/>
    </location>
    <ligand>
        <name>S-adenosyl-L-methionine</name>
        <dbReference type="ChEBI" id="CHEBI:59789"/>
    </ligand>
</feature>
<reference evidence="2 3" key="1">
    <citation type="submission" date="2019-03" db="EMBL/GenBank/DDBJ databases">
        <authorList>
            <person name="Kox A.R. M."/>
        </authorList>
    </citation>
    <scope>NUCLEOTIDE SEQUENCE [LARGE SCALE GENOMIC DNA]</scope>
    <source>
        <strain evidence="2">MTUNDRAET4 annotated genome</strain>
    </source>
</reference>
<dbReference type="OrthoDB" id="9791274at2"/>
<keyword evidence="1" id="KW-0949">S-adenosyl-L-methionine</keyword>
<dbReference type="EMBL" id="LR536450">
    <property type="protein sequence ID" value="VFU10443.1"/>
    <property type="molecule type" value="Genomic_DNA"/>
</dbReference>
<evidence type="ECO:0000256" key="1">
    <source>
        <dbReference type="HAMAP-Rule" id="MF_00934"/>
    </source>
</evidence>
<dbReference type="HAMAP" id="MF_00934">
    <property type="entry name" value="23SrRNA_methyltr_J"/>
    <property type="match status" value="1"/>
</dbReference>
<dbReference type="InterPro" id="IPR007473">
    <property type="entry name" value="RlmJ"/>
</dbReference>
<dbReference type="PANTHER" id="PTHR37426">
    <property type="entry name" value="RIBOSOMAL RNA LARGE SUBUNIT METHYLTRANSFERASE J"/>
    <property type="match status" value="1"/>
</dbReference>
<protein>
    <recommendedName>
        <fullName evidence="1">Ribosomal RNA large subunit methyltransferase J</fullName>
        <ecNumber evidence="1">2.1.1.266</ecNumber>
    </recommendedName>
    <alternativeName>
        <fullName evidence="1">23S rRNA (adenine(2030)-N6)-methyltransferase</fullName>
    </alternativeName>
    <alternativeName>
        <fullName evidence="1">23S rRNA m6A2030 methyltransferase</fullName>
    </alternativeName>
</protein>
<feature type="binding site" evidence="1">
    <location>
        <position position="165"/>
    </location>
    <ligand>
        <name>S-adenosyl-L-methionine</name>
        <dbReference type="ChEBI" id="CHEBI:59789"/>
    </ligand>
</feature>
<keyword evidence="1 2" id="KW-0489">Methyltransferase</keyword>
<gene>
    <name evidence="1 2" type="primary">rlmJ</name>
    <name evidence="2" type="ORF">MTUNDRAET4_3556</name>
</gene>
<feature type="binding site" evidence="1">
    <location>
        <position position="41"/>
    </location>
    <ligand>
        <name>S-adenosyl-L-methionine</name>
        <dbReference type="ChEBI" id="CHEBI:59789"/>
    </ligand>
</feature>
<evidence type="ECO:0000313" key="2">
    <source>
        <dbReference type="EMBL" id="VFU10443.1"/>
    </source>
</evidence>
<dbReference type="InterPro" id="IPR029063">
    <property type="entry name" value="SAM-dependent_MTases_sf"/>
</dbReference>
<evidence type="ECO:0000313" key="3">
    <source>
        <dbReference type="Proteomes" id="UP000294360"/>
    </source>
</evidence>
<dbReference type="AlphaFoldDB" id="A0A4U8Z4L6"/>
<dbReference type="RefSeq" id="WP_134491182.1">
    <property type="nucleotide sequence ID" value="NZ_CP139089.1"/>
</dbReference>
<accession>A0A4U8Z4L6</accession>
<dbReference type="GO" id="GO:0005829">
    <property type="term" value="C:cytosol"/>
    <property type="evidence" value="ECO:0007669"/>
    <property type="project" value="TreeGrafter"/>
</dbReference>
<comment type="function">
    <text evidence="1">Specifically methylates the adenine in position 2030 of 23S rRNA.</text>
</comment>
<feature type="binding site" evidence="1">
    <location>
        <position position="101"/>
    </location>
    <ligand>
        <name>S-adenosyl-L-methionine</name>
        <dbReference type="ChEBI" id="CHEBI:59789"/>
    </ligand>
</feature>
<sequence>MNYAHDFHAGNFADVFKHIFLTRILHYLAQKPAPLRYIETHAGSGLYDLAGPQAEKTAEWRTGVLRLAASPLEPEAQALVEPYLDIVKPLIGADSPLYPGSPLIASALLRPQDKILACELHPDAFQRLRANLRRDRRAKAMEIDGYAGLMAFVPPIERRGLVLIDPPFEDAAEFDRLARALPAAARKWTSGVFMLWHPVKDRAAVGAFARALAEGFAGSGVKSVLRIELQIDDVRPQGALTRCGLIIANPPFTLEAEARRILPGLSQRLARSLEAPRADYLVEWLRRN</sequence>
<comment type="subunit">
    <text evidence="1">Monomer.</text>
</comment>
<comment type="catalytic activity">
    <reaction evidence="1">
        <text>adenosine(2030) in 23S rRNA + S-adenosyl-L-methionine = N(6)-methyladenosine(2030) in 23S rRNA + S-adenosyl-L-homocysteine + H(+)</text>
        <dbReference type="Rhea" id="RHEA:43736"/>
        <dbReference type="Rhea" id="RHEA-COMP:10668"/>
        <dbReference type="Rhea" id="RHEA-COMP:10669"/>
        <dbReference type="ChEBI" id="CHEBI:15378"/>
        <dbReference type="ChEBI" id="CHEBI:57856"/>
        <dbReference type="ChEBI" id="CHEBI:59789"/>
        <dbReference type="ChEBI" id="CHEBI:74411"/>
        <dbReference type="ChEBI" id="CHEBI:74449"/>
        <dbReference type="EC" id="2.1.1.266"/>
    </reaction>
</comment>
<dbReference type="EC" id="2.1.1.266" evidence="1"/>
<dbReference type="GO" id="GO:0036307">
    <property type="term" value="F:23S rRNA (adenine(2030)-N(6))-methyltransferase activity"/>
    <property type="evidence" value="ECO:0007669"/>
    <property type="project" value="UniProtKB-UniRule"/>
</dbReference>
<keyword evidence="1" id="KW-0694">RNA-binding</keyword>
<keyword evidence="1 2" id="KW-0808">Transferase</keyword>
<keyword evidence="1" id="KW-0698">rRNA processing</keyword>
<comment type="similarity">
    <text evidence="1">Belongs to the RlmJ family.</text>
</comment>
<dbReference type="KEGG" id="mtun:MTUNDRAET4_3556"/>
<dbReference type="SUPFAM" id="SSF53335">
    <property type="entry name" value="S-adenosyl-L-methionine-dependent methyltransferases"/>
    <property type="match status" value="1"/>
</dbReference>
<dbReference type="GO" id="GO:0070475">
    <property type="term" value="P:rRNA base methylation"/>
    <property type="evidence" value="ECO:0007669"/>
    <property type="project" value="UniProtKB-UniRule"/>
</dbReference>
<feature type="binding site" evidence="1">
    <location>
        <position position="119"/>
    </location>
    <ligand>
        <name>S-adenosyl-L-methionine</name>
        <dbReference type="ChEBI" id="CHEBI:59789"/>
    </ligand>
</feature>
<dbReference type="GO" id="GO:0003723">
    <property type="term" value="F:RNA binding"/>
    <property type="evidence" value="ECO:0007669"/>
    <property type="project" value="UniProtKB-UniRule"/>
</dbReference>
<feature type="active site" description="Proton acceptor" evidence="1">
    <location>
        <position position="165"/>
    </location>
</feature>
<feature type="site" description="Interaction with substrate rRNA" evidence="1">
    <location>
        <position position="3"/>
    </location>
</feature>
<feature type="binding site" evidence="1">
    <location>
        <begin position="144"/>
        <end position="145"/>
    </location>
    <ligand>
        <name>S-adenosyl-L-methionine</name>
        <dbReference type="ChEBI" id="CHEBI:59789"/>
    </ligand>
</feature>
<dbReference type="Proteomes" id="UP000294360">
    <property type="component" value="Chromosome"/>
</dbReference>
<organism evidence="2 3">
    <name type="scientific">Methylocella tundrae</name>
    <dbReference type="NCBI Taxonomy" id="227605"/>
    <lineage>
        <taxon>Bacteria</taxon>
        <taxon>Pseudomonadati</taxon>
        <taxon>Pseudomonadota</taxon>
        <taxon>Alphaproteobacteria</taxon>
        <taxon>Hyphomicrobiales</taxon>
        <taxon>Beijerinckiaceae</taxon>
        <taxon>Methylocella</taxon>
    </lineage>
</organism>
<dbReference type="Gene3D" id="3.40.50.150">
    <property type="entry name" value="Vaccinia Virus protein VP39"/>
    <property type="match status" value="1"/>
</dbReference>
<proteinExistence type="inferred from homology"/>
<dbReference type="PANTHER" id="PTHR37426:SF1">
    <property type="entry name" value="RIBOSOMAL RNA LARGE SUBUNIT METHYLTRANSFERASE J"/>
    <property type="match status" value="1"/>
</dbReference>
<name>A0A4U8Z4L6_METTU</name>
<dbReference type="Pfam" id="PF04378">
    <property type="entry name" value="RsmJ"/>
    <property type="match status" value="1"/>
</dbReference>